<gene>
    <name evidence="8" type="ORF">chiPu_0002054</name>
</gene>
<evidence type="ECO:0000256" key="3">
    <source>
        <dbReference type="ARBA" id="ARBA00016949"/>
    </source>
</evidence>
<keyword evidence="5" id="KW-1015">Disulfide bond</keyword>
<dbReference type="EMBL" id="BEZZ01000035">
    <property type="protein sequence ID" value="GCC23656.1"/>
    <property type="molecule type" value="Genomic_DNA"/>
</dbReference>
<proteinExistence type="inferred from homology"/>
<evidence type="ECO:0000256" key="4">
    <source>
        <dbReference type="ARBA" id="ARBA00022490"/>
    </source>
</evidence>
<evidence type="ECO:0000256" key="5">
    <source>
        <dbReference type="ARBA" id="ARBA00023157"/>
    </source>
</evidence>
<evidence type="ECO:0000313" key="8">
    <source>
        <dbReference type="EMBL" id="GCC23656.1"/>
    </source>
</evidence>
<dbReference type="OrthoDB" id="78947at2759"/>
<keyword evidence="9" id="KW-1185">Reference proteome</keyword>
<comment type="similarity">
    <text evidence="2">Belongs to the thioredoxin family.</text>
</comment>
<organism evidence="8 9">
    <name type="scientific">Chiloscyllium punctatum</name>
    <name type="common">Brownbanded bambooshark</name>
    <name type="synonym">Hemiscyllium punctatum</name>
    <dbReference type="NCBI Taxonomy" id="137246"/>
    <lineage>
        <taxon>Eukaryota</taxon>
        <taxon>Metazoa</taxon>
        <taxon>Chordata</taxon>
        <taxon>Craniata</taxon>
        <taxon>Vertebrata</taxon>
        <taxon>Chondrichthyes</taxon>
        <taxon>Elasmobranchii</taxon>
        <taxon>Galeomorphii</taxon>
        <taxon>Galeoidea</taxon>
        <taxon>Orectolobiformes</taxon>
        <taxon>Hemiscylliidae</taxon>
        <taxon>Chiloscyllium</taxon>
    </lineage>
</organism>
<dbReference type="GO" id="GO:0005829">
    <property type="term" value="C:cytosol"/>
    <property type="evidence" value="ECO:0007669"/>
    <property type="project" value="TreeGrafter"/>
</dbReference>
<dbReference type="CDD" id="cd02952">
    <property type="entry name" value="TRP14_like"/>
    <property type="match status" value="1"/>
</dbReference>
<dbReference type="FunFam" id="3.40.30.10:FF:000124">
    <property type="entry name" value="Thioredoxin domain-containing 17"/>
    <property type="match status" value="1"/>
</dbReference>
<dbReference type="OMA" id="PRDYWKN"/>
<dbReference type="PANTHER" id="PTHR12452:SF0">
    <property type="entry name" value="THIOREDOXIN DOMAIN-CONTAINING PROTEIN 17"/>
    <property type="match status" value="1"/>
</dbReference>
<evidence type="ECO:0000256" key="1">
    <source>
        <dbReference type="ARBA" id="ARBA00004496"/>
    </source>
</evidence>
<dbReference type="PANTHER" id="PTHR12452">
    <property type="entry name" value="42-9-9 PROTEIN-RELATED"/>
    <property type="match status" value="1"/>
</dbReference>
<dbReference type="InterPro" id="IPR045108">
    <property type="entry name" value="TXNDC17-like"/>
</dbReference>
<dbReference type="InterPro" id="IPR010357">
    <property type="entry name" value="TXNDC17_dom"/>
</dbReference>
<dbReference type="Pfam" id="PF06110">
    <property type="entry name" value="TXD17-like_Trx"/>
    <property type="match status" value="1"/>
</dbReference>
<dbReference type="InterPro" id="IPR036249">
    <property type="entry name" value="Thioredoxin-like_sf"/>
</dbReference>
<dbReference type="AlphaFoldDB" id="A0A401RZU4"/>
<evidence type="ECO:0000313" key="9">
    <source>
        <dbReference type="Proteomes" id="UP000287033"/>
    </source>
</evidence>
<evidence type="ECO:0000256" key="2">
    <source>
        <dbReference type="ARBA" id="ARBA00008987"/>
    </source>
</evidence>
<sequence>MVLLEVSGYDEFVKAVDANKENTIFAYFTGSKDAQGVSWCPDCVTAEPIVRGLLSELPEGSVFIYCQVGDRPYWKDLKNEFRTVLKVNAVPTLMKYGTSQTLVESELFKPNLVQMLLSED</sequence>
<protein>
    <recommendedName>
        <fullName evidence="3">Thioredoxin domain-containing protein 17</fullName>
    </recommendedName>
</protein>
<comment type="caution">
    <text evidence="8">The sequence shown here is derived from an EMBL/GenBank/DDBJ whole genome shotgun (WGS) entry which is preliminary data.</text>
</comment>
<reference evidence="8 9" key="1">
    <citation type="journal article" date="2018" name="Nat. Ecol. Evol.">
        <title>Shark genomes provide insights into elasmobranch evolution and the origin of vertebrates.</title>
        <authorList>
            <person name="Hara Y"/>
            <person name="Yamaguchi K"/>
            <person name="Onimaru K"/>
            <person name="Kadota M"/>
            <person name="Koyanagi M"/>
            <person name="Keeley SD"/>
            <person name="Tatsumi K"/>
            <person name="Tanaka K"/>
            <person name="Motone F"/>
            <person name="Kageyama Y"/>
            <person name="Nozu R"/>
            <person name="Adachi N"/>
            <person name="Nishimura O"/>
            <person name="Nakagawa R"/>
            <person name="Tanegashima C"/>
            <person name="Kiyatake I"/>
            <person name="Matsumoto R"/>
            <person name="Murakumo K"/>
            <person name="Nishida K"/>
            <person name="Terakita A"/>
            <person name="Kuratani S"/>
            <person name="Sato K"/>
            <person name="Hyodo S Kuraku.S."/>
        </authorList>
    </citation>
    <scope>NUCLEOTIDE SEQUENCE [LARGE SCALE GENOMIC DNA]</scope>
</reference>
<keyword evidence="6" id="KW-0676">Redox-active center</keyword>
<dbReference type="Gene3D" id="3.40.30.10">
    <property type="entry name" value="Glutaredoxin"/>
    <property type="match status" value="1"/>
</dbReference>
<comment type="subcellular location">
    <subcellularLocation>
        <location evidence="1">Cytoplasm</location>
    </subcellularLocation>
</comment>
<evidence type="ECO:0000256" key="6">
    <source>
        <dbReference type="ARBA" id="ARBA00023284"/>
    </source>
</evidence>
<keyword evidence="4" id="KW-0963">Cytoplasm</keyword>
<dbReference type="STRING" id="137246.A0A401RZU4"/>
<accession>A0A401RZU4</accession>
<feature type="domain" description="Thioredoxin" evidence="7">
    <location>
        <begin position="6"/>
        <end position="119"/>
    </location>
</feature>
<name>A0A401RZU4_CHIPU</name>
<dbReference type="Proteomes" id="UP000287033">
    <property type="component" value="Unassembled WGS sequence"/>
</dbReference>
<dbReference type="GO" id="GO:0047134">
    <property type="term" value="F:protein-disulfide reductase [NAD(P)H] activity"/>
    <property type="evidence" value="ECO:0007669"/>
    <property type="project" value="InterPro"/>
</dbReference>
<evidence type="ECO:0000259" key="7">
    <source>
        <dbReference type="Pfam" id="PF06110"/>
    </source>
</evidence>
<dbReference type="SUPFAM" id="SSF52833">
    <property type="entry name" value="Thioredoxin-like"/>
    <property type="match status" value="1"/>
</dbReference>